<gene>
    <name evidence="1" type="ORF">DSM106044_05147</name>
</gene>
<sequence length="62" mass="6829">MGCSNKRPCTCTYDCPRHGKCCECVAHHRDNNEGVPGCFFSAEAEATYDRSIEALCKDNGLI</sequence>
<name>A0A4U8Q094_9FIRM</name>
<dbReference type="AlphaFoldDB" id="A0A4U8Q094"/>
<evidence type="ECO:0008006" key="3">
    <source>
        <dbReference type="Google" id="ProtNLM"/>
    </source>
</evidence>
<keyword evidence="2" id="KW-1185">Reference proteome</keyword>
<accession>A0A4U8Q094</accession>
<proteinExistence type="predicted"/>
<evidence type="ECO:0000313" key="1">
    <source>
        <dbReference type="EMBL" id="TLC98084.1"/>
    </source>
</evidence>
<evidence type="ECO:0000313" key="2">
    <source>
        <dbReference type="Proteomes" id="UP000306509"/>
    </source>
</evidence>
<dbReference type="EMBL" id="QGQD01000105">
    <property type="protein sequence ID" value="TLC98084.1"/>
    <property type="molecule type" value="Genomic_DNA"/>
</dbReference>
<reference evidence="1 2" key="1">
    <citation type="journal article" date="2019" name="Anaerobe">
        <title>Detection of Robinsoniella peoriensis in multiple bone samples of a trauma patient.</title>
        <authorList>
            <person name="Schrottner P."/>
            <person name="Hartwich K."/>
            <person name="Bunk B."/>
            <person name="Schober I."/>
            <person name="Helbig S."/>
            <person name="Rudolph W.W."/>
            <person name="Gunzer F."/>
        </authorList>
    </citation>
    <scope>NUCLEOTIDE SEQUENCE [LARGE SCALE GENOMIC DNA]</scope>
    <source>
        <strain evidence="1 2">DSM 106044</strain>
    </source>
</reference>
<protein>
    <recommendedName>
        <fullName evidence="3">Cytosolic protein</fullName>
    </recommendedName>
</protein>
<dbReference type="OrthoDB" id="9800443at2"/>
<organism evidence="1 2">
    <name type="scientific">Robinsoniella peoriensis</name>
    <dbReference type="NCBI Taxonomy" id="180332"/>
    <lineage>
        <taxon>Bacteria</taxon>
        <taxon>Bacillati</taxon>
        <taxon>Bacillota</taxon>
        <taxon>Clostridia</taxon>
        <taxon>Lachnospirales</taxon>
        <taxon>Lachnospiraceae</taxon>
        <taxon>Robinsoniella</taxon>
    </lineage>
</organism>
<dbReference type="RefSeq" id="WP_027294604.1">
    <property type="nucleotide sequence ID" value="NZ_CABMJZ010000040.1"/>
</dbReference>
<dbReference type="Proteomes" id="UP000306509">
    <property type="component" value="Unassembled WGS sequence"/>
</dbReference>
<comment type="caution">
    <text evidence="1">The sequence shown here is derived from an EMBL/GenBank/DDBJ whole genome shotgun (WGS) entry which is preliminary data.</text>
</comment>